<dbReference type="Pfam" id="PF00583">
    <property type="entry name" value="Acetyltransf_1"/>
    <property type="match status" value="1"/>
</dbReference>
<organism evidence="4 5">
    <name type="scientific">Bacillus songklensis</name>
    <dbReference type="NCBI Taxonomy" id="1069116"/>
    <lineage>
        <taxon>Bacteria</taxon>
        <taxon>Bacillati</taxon>
        <taxon>Bacillota</taxon>
        <taxon>Bacilli</taxon>
        <taxon>Bacillales</taxon>
        <taxon>Bacillaceae</taxon>
        <taxon>Bacillus</taxon>
    </lineage>
</organism>
<feature type="domain" description="N-acetyltransferase" evidence="3">
    <location>
        <begin position="156"/>
        <end position="288"/>
    </location>
</feature>
<dbReference type="EMBL" id="JBHRZT010000072">
    <property type="protein sequence ID" value="MFC3885718.1"/>
    <property type="molecule type" value="Genomic_DNA"/>
</dbReference>
<dbReference type="RefSeq" id="WP_377918112.1">
    <property type="nucleotide sequence ID" value="NZ_JBHRZT010000072.1"/>
</dbReference>
<evidence type="ECO:0000313" key="5">
    <source>
        <dbReference type="Proteomes" id="UP001595752"/>
    </source>
</evidence>
<dbReference type="PANTHER" id="PTHR43420">
    <property type="entry name" value="ACETYLTRANSFERASE"/>
    <property type="match status" value="1"/>
</dbReference>
<dbReference type="Proteomes" id="UP001595752">
    <property type="component" value="Unassembled WGS sequence"/>
</dbReference>
<gene>
    <name evidence="4" type="ORF">ACFOU2_20470</name>
</gene>
<reference evidence="5" key="1">
    <citation type="journal article" date="2019" name="Int. J. Syst. Evol. Microbiol.">
        <title>The Global Catalogue of Microorganisms (GCM) 10K type strain sequencing project: providing services to taxonomists for standard genome sequencing and annotation.</title>
        <authorList>
            <consortium name="The Broad Institute Genomics Platform"/>
            <consortium name="The Broad Institute Genome Sequencing Center for Infectious Disease"/>
            <person name="Wu L."/>
            <person name="Ma J."/>
        </authorList>
    </citation>
    <scope>NUCLEOTIDE SEQUENCE [LARGE SCALE GENOMIC DNA]</scope>
    <source>
        <strain evidence="5">CCUG 61889</strain>
    </source>
</reference>
<dbReference type="InterPro" id="IPR016181">
    <property type="entry name" value="Acyl_CoA_acyltransferase"/>
</dbReference>
<keyword evidence="5" id="KW-1185">Reference proteome</keyword>
<dbReference type="Gene3D" id="3.40.630.30">
    <property type="match status" value="2"/>
</dbReference>
<evidence type="ECO:0000256" key="1">
    <source>
        <dbReference type="ARBA" id="ARBA00022679"/>
    </source>
</evidence>
<proteinExistence type="predicted"/>
<dbReference type="InterPro" id="IPR050680">
    <property type="entry name" value="YpeA/RimI_acetyltransf"/>
</dbReference>
<evidence type="ECO:0000256" key="2">
    <source>
        <dbReference type="ARBA" id="ARBA00023315"/>
    </source>
</evidence>
<keyword evidence="2" id="KW-0012">Acyltransferase</keyword>
<protein>
    <submittedName>
        <fullName evidence="4">GNAT family N-acetyltransferase</fullName>
    </submittedName>
</protein>
<dbReference type="InterPro" id="IPR000182">
    <property type="entry name" value="GNAT_dom"/>
</dbReference>
<keyword evidence="1" id="KW-0808">Transferase</keyword>
<sequence>MLEGVQTRNHLNGKDIQAIVNLADICNRYEQINITIPLNLSILRNRDKKNINDFLYFSNGRLTGFLGMYSFADNAEVEMTVMVHPDFRKRNIASTLLNEASKQWEIRGINRRLLVVDRSSLSGQAFVRTIGAGYEFSEYSMVLDLNQKDTLNEKTLDVIPAARGDIVQIKAILMEGFSFSDEQATEMIQRTTSDPKHRLYIAKTNSTPIGTVTVSENEQELYIRAFTVLPSYQGKGYGRQILSQLIKELHNQTDKEIMIEVETENANALHLYESCGFHVNAGYDYYSI</sequence>
<feature type="domain" description="N-acetyltransferase" evidence="3">
    <location>
        <begin position="1"/>
        <end position="157"/>
    </location>
</feature>
<evidence type="ECO:0000313" key="4">
    <source>
        <dbReference type="EMBL" id="MFC3885718.1"/>
    </source>
</evidence>
<comment type="caution">
    <text evidence="4">The sequence shown here is derived from an EMBL/GenBank/DDBJ whole genome shotgun (WGS) entry which is preliminary data.</text>
</comment>
<dbReference type="CDD" id="cd04301">
    <property type="entry name" value="NAT_SF"/>
    <property type="match status" value="2"/>
</dbReference>
<name>A0ABV8B5Y1_9BACI</name>
<dbReference type="SUPFAM" id="SSF55729">
    <property type="entry name" value="Acyl-CoA N-acyltransferases (Nat)"/>
    <property type="match status" value="1"/>
</dbReference>
<dbReference type="PROSITE" id="PS51186">
    <property type="entry name" value="GNAT"/>
    <property type="match status" value="2"/>
</dbReference>
<evidence type="ECO:0000259" key="3">
    <source>
        <dbReference type="PROSITE" id="PS51186"/>
    </source>
</evidence>
<dbReference type="Pfam" id="PF13508">
    <property type="entry name" value="Acetyltransf_7"/>
    <property type="match status" value="1"/>
</dbReference>
<accession>A0ABV8B5Y1</accession>